<protein>
    <submittedName>
        <fullName evidence="2">Antibiotic biosynthesis monooxygenase</fullName>
    </submittedName>
</protein>
<evidence type="ECO:0000259" key="1">
    <source>
        <dbReference type="PROSITE" id="PS51725"/>
    </source>
</evidence>
<dbReference type="SUPFAM" id="SSF54909">
    <property type="entry name" value="Dimeric alpha+beta barrel"/>
    <property type="match status" value="1"/>
</dbReference>
<dbReference type="GO" id="GO:0004497">
    <property type="term" value="F:monooxygenase activity"/>
    <property type="evidence" value="ECO:0007669"/>
    <property type="project" value="UniProtKB-KW"/>
</dbReference>
<keyword evidence="2" id="KW-0503">Monooxygenase</keyword>
<reference evidence="2 3" key="1">
    <citation type="journal article" date="2016" name="Int. J. Syst. Evol. Microbiol.">
        <title>Pseudaminobacter manganicus sp. nov., isolated from sludge of a manganese mine.</title>
        <authorList>
            <person name="Li J."/>
            <person name="Huang J."/>
            <person name="Liao S."/>
            <person name="Wang G."/>
        </authorList>
    </citation>
    <scope>NUCLEOTIDE SEQUENCE [LARGE SCALE GENOMIC DNA]</scope>
    <source>
        <strain evidence="2 3">JH-7</strain>
    </source>
</reference>
<accession>A0A1V8RWE8</accession>
<dbReference type="PANTHER" id="PTHR34474:SF2">
    <property type="entry name" value="SIGNAL TRANSDUCTION PROTEIN TRAP"/>
    <property type="match status" value="1"/>
</dbReference>
<dbReference type="PROSITE" id="PS51725">
    <property type="entry name" value="ABM"/>
    <property type="match status" value="1"/>
</dbReference>
<dbReference type="AlphaFoldDB" id="A0A1V8RWE8"/>
<dbReference type="Pfam" id="PF03992">
    <property type="entry name" value="ABM"/>
    <property type="match status" value="1"/>
</dbReference>
<dbReference type="RefSeq" id="WP_080917786.1">
    <property type="nucleotide sequence ID" value="NZ_MDET01000001.1"/>
</dbReference>
<dbReference type="Gene3D" id="3.30.70.100">
    <property type="match status" value="1"/>
</dbReference>
<name>A0A1V8RWE8_9HYPH</name>
<proteinExistence type="predicted"/>
<feature type="domain" description="ABM" evidence="1">
    <location>
        <begin position="2"/>
        <end position="95"/>
    </location>
</feature>
<dbReference type="InterPro" id="IPR007138">
    <property type="entry name" value="ABM_dom"/>
</dbReference>
<dbReference type="Proteomes" id="UP000191905">
    <property type="component" value="Unassembled WGS sequence"/>
</dbReference>
<dbReference type="OrthoDB" id="9798115at2"/>
<dbReference type="InterPro" id="IPR050404">
    <property type="entry name" value="Heme-degrading_MO"/>
</dbReference>
<evidence type="ECO:0000313" key="3">
    <source>
        <dbReference type="Proteomes" id="UP000191905"/>
    </source>
</evidence>
<comment type="caution">
    <text evidence="2">The sequence shown here is derived from an EMBL/GenBank/DDBJ whole genome shotgun (WGS) entry which is preliminary data.</text>
</comment>
<keyword evidence="3" id="KW-1185">Reference proteome</keyword>
<dbReference type="PANTHER" id="PTHR34474">
    <property type="entry name" value="SIGNAL TRANSDUCTION PROTEIN TRAP"/>
    <property type="match status" value="1"/>
</dbReference>
<dbReference type="EMBL" id="MDET01000001">
    <property type="protein sequence ID" value="OQM77520.1"/>
    <property type="molecule type" value="Genomic_DNA"/>
</dbReference>
<evidence type="ECO:0000313" key="2">
    <source>
        <dbReference type="EMBL" id="OQM77520.1"/>
    </source>
</evidence>
<dbReference type="STRING" id="1873176.BFN67_01395"/>
<gene>
    <name evidence="2" type="ORF">BFN67_01395</name>
</gene>
<organism evidence="2 3">
    <name type="scientific">Manganibacter manganicus</name>
    <dbReference type="NCBI Taxonomy" id="1873176"/>
    <lineage>
        <taxon>Bacteria</taxon>
        <taxon>Pseudomonadati</taxon>
        <taxon>Pseudomonadota</taxon>
        <taxon>Alphaproteobacteria</taxon>
        <taxon>Hyphomicrobiales</taxon>
        <taxon>Phyllobacteriaceae</taxon>
        <taxon>Manganibacter</taxon>
    </lineage>
</organism>
<sequence>MYIAMNRFKVQNGREEEFENIWKNRKSTLDEMKGFRQFHLLRGAFNEAEKYTLFASHTVWDSQEDFVTWTKSDNFRESHKNAGTSKLTTYGHPQFEGFSAVEGA</sequence>
<keyword evidence="2" id="KW-0560">Oxidoreductase</keyword>
<dbReference type="InterPro" id="IPR011008">
    <property type="entry name" value="Dimeric_a/b-barrel"/>
</dbReference>